<protein>
    <submittedName>
        <fullName evidence="1">Uncharacterized protein</fullName>
    </submittedName>
</protein>
<reference evidence="1" key="1">
    <citation type="submission" date="2021-05" db="EMBL/GenBank/DDBJ databases">
        <authorList>
            <person name="Scholz U."/>
            <person name="Mascher M."/>
            <person name="Fiebig A."/>
        </authorList>
    </citation>
    <scope>NUCLEOTIDE SEQUENCE [LARGE SCALE GENOMIC DNA]</scope>
</reference>
<accession>A0ACD5VGF5</accession>
<sequence length="598" mass="64430">MKPSNSKKKSKKKKRPSPAGTEGAAPAHPAGGPAGSPPGAPCSPLAETLTLAAAAAAAAAAVSEAESGSSSGGEVSAYTRAFTPSSSGTASTSSFYAPSSSDSTASSSATGDERRDLAWLFEAFGSATIDQVDSAYREAGGDPFLAAGILGSTQDQQPPPQLPPPPDLSPRAGSAGRKSARRPRKLPVAASGMVADVIGKGYSRPATPPVSMTNGWKDRDGGTVNSGWSDERNGERDSGCGDLTYNAEEAEQFLCSMLGDLSELSMGVVRDVLGQYGYDVEKALDTLLDISGMGWCISNADEKNSTLPSDVFPEYGLYEENPTARIEQSPCQFPEGTPGMSFNHSERQHELFWGVQQSSYMKAVCEVQHSPTPPSRSTVVDSKMPQQVLESLFKVPEQVQRTHDPSKMDWKKIVKKLQSYNHPITANNQGRPKNGDGYQEFRGVAARHYDNMKGYYQKAALAYSKGEKSYASYLAEEGKHYRELGRKEDEKASREIFEARNKHIMNTVTIDLHGQHVKQAMRLLKVNMLACVCMPSTLLRVITGCGSEGTGKGKIKRSVIQLVEKEGIEWHEGNSGTIVLRLGGPREYRFLEHDSDSD</sequence>
<evidence type="ECO:0000313" key="1">
    <source>
        <dbReference type="EnsemblPlants" id="AVESA.00010b.r2.3AG0417960.1.CDS"/>
    </source>
</evidence>
<organism evidence="1 2">
    <name type="scientific">Avena sativa</name>
    <name type="common">Oat</name>
    <dbReference type="NCBI Taxonomy" id="4498"/>
    <lineage>
        <taxon>Eukaryota</taxon>
        <taxon>Viridiplantae</taxon>
        <taxon>Streptophyta</taxon>
        <taxon>Embryophyta</taxon>
        <taxon>Tracheophyta</taxon>
        <taxon>Spermatophyta</taxon>
        <taxon>Magnoliopsida</taxon>
        <taxon>Liliopsida</taxon>
        <taxon>Poales</taxon>
        <taxon>Poaceae</taxon>
        <taxon>BOP clade</taxon>
        <taxon>Pooideae</taxon>
        <taxon>Poodae</taxon>
        <taxon>Poeae</taxon>
        <taxon>Poeae Chloroplast Group 1 (Aveneae type)</taxon>
        <taxon>Aveninae</taxon>
        <taxon>Avena</taxon>
    </lineage>
</organism>
<evidence type="ECO:0000313" key="2">
    <source>
        <dbReference type="Proteomes" id="UP001732700"/>
    </source>
</evidence>
<keyword evidence="2" id="KW-1185">Reference proteome</keyword>
<dbReference type="EnsemblPlants" id="AVESA.00010b.r2.3AG0417960.1">
    <property type="protein sequence ID" value="AVESA.00010b.r2.3AG0417960.1.CDS"/>
    <property type="gene ID" value="AVESA.00010b.r2.3AG0417960"/>
</dbReference>
<dbReference type="Proteomes" id="UP001732700">
    <property type="component" value="Chromosome 3A"/>
</dbReference>
<proteinExistence type="predicted"/>
<reference evidence="1" key="2">
    <citation type="submission" date="2025-09" db="UniProtKB">
        <authorList>
            <consortium name="EnsemblPlants"/>
        </authorList>
    </citation>
    <scope>IDENTIFICATION</scope>
</reference>
<name>A0ACD5VGF5_AVESA</name>